<reference evidence="3 4" key="1">
    <citation type="journal article" date="2023" name="G3 (Bethesda)">
        <title>A chromosome-length genome assembly and annotation of blackberry (Rubus argutus, cv. 'Hillquist').</title>
        <authorList>
            <person name="Bruna T."/>
            <person name="Aryal R."/>
            <person name="Dudchenko O."/>
            <person name="Sargent D.J."/>
            <person name="Mead D."/>
            <person name="Buti M."/>
            <person name="Cavallini A."/>
            <person name="Hytonen T."/>
            <person name="Andres J."/>
            <person name="Pham M."/>
            <person name="Weisz D."/>
            <person name="Mascagni F."/>
            <person name="Usai G."/>
            <person name="Natali L."/>
            <person name="Bassil N."/>
            <person name="Fernandez G.E."/>
            <person name="Lomsadze A."/>
            <person name="Armour M."/>
            <person name="Olukolu B."/>
            <person name="Poorten T."/>
            <person name="Britton C."/>
            <person name="Davik J."/>
            <person name="Ashrafi H."/>
            <person name="Aiden E.L."/>
            <person name="Borodovsky M."/>
            <person name="Worthington M."/>
        </authorList>
    </citation>
    <scope>NUCLEOTIDE SEQUENCE [LARGE SCALE GENOMIC DNA]</scope>
    <source>
        <strain evidence="3">PI 553951</strain>
    </source>
</reference>
<feature type="compositionally biased region" description="Basic and acidic residues" evidence="1">
    <location>
        <begin position="137"/>
        <end position="147"/>
    </location>
</feature>
<protein>
    <recommendedName>
        <fullName evidence="2">FHA domain-containing protein</fullName>
    </recommendedName>
</protein>
<feature type="region of interest" description="Disordered" evidence="1">
    <location>
        <begin position="293"/>
        <end position="313"/>
    </location>
</feature>
<feature type="domain" description="FHA" evidence="2">
    <location>
        <begin position="28"/>
        <end position="78"/>
    </location>
</feature>
<dbReference type="SUPFAM" id="SSF49879">
    <property type="entry name" value="SMAD/FHA domain"/>
    <property type="match status" value="1"/>
</dbReference>
<accession>A0AAW1X4T0</accession>
<keyword evidence="4" id="KW-1185">Reference proteome</keyword>
<dbReference type="SMART" id="SM00240">
    <property type="entry name" value="FHA"/>
    <property type="match status" value="1"/>
</dbReference>
<evidence type="ECO:0000259" key="2">
    <source>
        <dbReference type="PROSITE" id="PS50006"/>
    </source>
</evidence>
<dbReference type="PROSITE" id="PS50006">
    <property type="entry name" value="FHA_DOMAIN"/>
    <property type="match status" value="1"/>
</dbReference>
<dbReference type="EMBL" id="JBEDUW010000004">
    <property type="protein sequence ID" value="KAK9931046.1"/>
    <property type="molecule type" value="Genomic_DNA"/>
</dbReference>
<sequence length="471" mass="52110">MEPLALKLVMLKGPREGETLEYRPGSKVRIGRVVRGNNLPIKDSGISTNHLTIDSESGKWVLRDLHSSNGTIVNDTKLPPNNPLDLNDGDEIKIGEYTSFSVKIDRHEESRLRRNPRRGAASNTGPVAENRGRRGRVAKESEVKSELDIENEEEIGGATDKVGPAAENRGRRGRVAKKNEVKSDLEKESEEIELVENPRRGRLRKARVLKSEDTVEEIVVPQVSLRVTRRSKNVEPVVSDSALVEILENCSVDCEEVKIEPKRRGGGRRRKNVPEELPVCDKGDILEHKDLGEIVPVDGKNDDKGDASKQKDLGETVLVDLKDNGDDDDAKGLNLVEERHEEAAIGFNVRKSDNDDEEAKRLNLGCEEAAIDCNVGESGDKDESGNRSCSGVSDAKDVDENGSGSSVKGSLGKVGQEVDLEKMTLDDWFDYVEVSWPKVVIDEIDKICVGMREKAKQVQEYIAQHKEKSQG</sequence>
<dbReference type="PANTHER" id="PTHR23308">
    <property type="entry name" value="NUCLEAR INHIBITOR OF PROTEIN PHOSPHATASE-1"/>
    <property type="match status" value="1"/>
</dbReference>
<dbReference type="AlphaFoldDB" id="A0AAW1X4T0"/>
<feature type="region of interest" description="Disordered" evidence="1">
    <location>
        <begin position="107"/>
        <end position="180"/>
    </location>
</feature>
<feature type="compositionally biased region" description="Basic and acidic residues" evidence="1">
    <location>
        <begin position="299"/>
        <end position="313"/>
    </location>
</feature>
<dbReference type="Proteomes" id="UP001457282">
    <property type="component" value="Unassembled WGS sequence"/>
</dbReference>
<dbReference type="InterPro" id="IPR050923">
    <property type="entry name" value="Cell_Proc_Reg/RNA_Proc"/>
</dbReference>
<organism evidence="3 4">
    <name type="scientific">Rubus argutus</name>
    <name type="common">Southern blackberry</name>
    <dbReference type="NCBI Taxonomy" id="59490"/>
    <lineage>
        <taxon>Eukaryota</taxon>
        <taxon>Viridiplantae</taxon>
        <taxon>Streptophyta</taxon>
        <taxon>Embryophyta</taxon>
        <taxon>Tracheophyta</taxon>
        <taxon>Spermatophyta</taxon>
        <taxon>Magnoliopsida</taxon>
        <taxon>eudicotyledons</taxon>
        <taxon>Gunneridae</taxon>
        <taxon>Pentapetalae</taxon>
        <taxon>rosids</taxon>
        <taxon>fabids</taxon>
        <taxon>Rosales</taxon>
        <taxon>Rosaceae</taxon>
        <taxon>Rosoideae</taxon>
        <taxon>Rosoideae incertae sedis</taxon>
        <taxon>Rubus</taxon>
    </lineage>
</organism>
<name>A0AAW1X4T0_RUBAR</name>
<feature type="region of interest" description="Disordered" evidence="1">
    <location>
        <begin position="376"/>
        <end position="413"/>
    </location>
</feature>
<proteinExistence type="predicted"/>
<evidence type="ECO:0000313" key="3">
    <source>
        <dbReference type="EMBL" id="KAK9931046.1"/>
    </source>
</evidence>
<evidence type="ECO:0000256" key="1">
    <source>
        <dbReference type="SAM" id="MobiDB-lite"/>
    </source>
</evidence>
<dbReference type="Gene3D" id="2.60.200.20">
    <property type="match status" value="1"/>
</dbReference>
<comment type="caution">
    <text evidence="3">The sequence shown here is derived from an EMBL/GenBank/DDBJ whole genome shotgun (WGS) entry which is preliminary data.</text>
</comment>
<dbReference type="InterPro" id="IPR000253">
    <property type="entry name" value="FHA_dom"/>
</dbReference>
<dbReference type="Pfam" id="PF00498">
    <property type="entry name" value="FHA"/>
    <property type="match status" value="1"/>
</dbReference>
<gene>
    <name evidence="3" type="ORF">M0R45_018342</name>
</gene>
<evidence type="ECO:0000313" key="4">
    <source>
        <dbReference type="Proteomes" id="UP001457282"/>
    </source>
</evidence>
<feature type="compositionally biased region" description="Low complexity" evidence="1">
    <location>
        <begin position="402"/>
        <end position="413"/>
    </location>
</feature>
<dbReference type="InterPro" id="IPR008984">
    <property type="entry name" value="SMAD_FHA_dom_sf"/>
</dbReference>